<dbReference type="AlphaFoldDB" id="A0A0A9FQQ2"/>
<proteinExistence type="predicted"/>
<accession>A0A0A9FQQ2</accession>
<sequence length="50" mass="5796">MLLSRYSPFPSLVNRSVLMVMCCPLSELGVPTEHWHRSFDSVTFERKSHS</sequence>
<dbReference type="EMBL" id="GBRH01182736">
    <property type="protein sequence ID" value="JAE15160.1"/>
    <property type="molecule type" value="Transcribed_RNA"/>
</dbReference>
<name>A0A0A9FQQ2_ARUDO</name>
<organism evidence="1">
    <name type="scientific">Arundo donax</name>
    <name type="common">Giant reed</name>
    <name type="synonym">Donax arundinaceus</name>
    <dbReference type="NCBI Taxonomy" id="35708"/>
    <lineage>
        <taxon>Eukaryota</taxon>
        <taxon>Viridiplantae</taxon>
        <taxon>Streptophyta</taxon>
        <taxon>Embryophyta</taxon>
        <taxon>Tracheophyta</taxon>
        <taxon>Spermatophyta</taxon>
        <taxon>Magnoliopsida</taxon>
        <taxon>Liliopsida</taxon>
        <taxon>Poales</taxon>
        <taxon>Poaceae</taxon>
        <taxon>PACMAD clade</taxon>
        <taxon>Arundinoideae</taxon>
        <taxon>Arundineae</taxon>
        <taxon>Arundo</taxon>
    </lineage>
</organism>
<reference evidence="1" key="1">
    <citation type="submission" date="2014-09" db="EMBL/GenBank/DDBJ databases">
        <authorList>
            <person name="Magalhaes I.L.F."/>
            <person name="Oliveira U."/>
            <person name="Santos F.R."/>
            <person name="Vidigal T.H.D.A."/>
            <person name="Brescovit A.D."/>
            <person name="Santos A.J."/>
        </authorList>
    </citation>
    <scope>NUCLEOTIDE SEQUENCE</scope>
    <source>
        <tissue evidence="1">Shoot tissue taken approximately 20 cm above the soil surface</tissue>
    </source>
</reference>
<reference evidence="1" key="2">
    <citation type="journal article" date="2015" name="Data Brief">
        <title>Shoot transcriptome of the giant reed, Arundo donax.</title>
        <authorList>
            <person name="Barrero R.A."/>
            <person name="Guerrero F.D."/>
            <person name="Moolhuijzen P."/>
            <person name="Goolsby J.A."/>
            <person name="Tidwell J."/>
            <person name="Bellgard S.E."/>
            <person name="Bellgard M.I."/>
        </authorList>
    </citation>
    <scope>NUCLEOTIDE SEQUENCE</scope>
    <source>
        <tissue evidence="1">Shoot tissue taken approximately 20 cm above the soil surface</tissue>
    </source>
</reference>
<evidence type="ECO:0000313" key="1">
    <source>
        <dbReference type="EMBL" id="JAE15160.1"/>
    </source>
</evidence>
<protein>
    <submittedName>
        <fullName evidence="1">Uncharacterized protein</fullName>
    </submittedName>
</protein>